<protein>
    <submittedName>
        <fullName evidence="2">Uncharacterized protein</fullName>
    </submittedName>
</protein>
<dbReference type="AlphaFoldDB" id="A0A1E3PBA4"/>
<organism evidence="2 3">
    <name type="scientific">Wickerhamomyces anomalus (strain ATCC 58044 / CBS 1984 / NCYC 433 / NRRL Y-366-8)</name>
    <name type="common">Yeast</name>
    <name type="synonym">Hansenula anomala</name>
    <dbReference type="NCBI Taxonomy" id="683960"/>
    <lineage>
        <taxon>Eukaryota</taxon>
        <taxon>Fungi</taxon>
        <taxon>Dikarya</taxon>
        <taxon>Ascomycota</taxon>
        <taxon>Saccharomycotina</taxon>
        <taxon>Saccharomycetes</taxon>
        <taxon>Phaffomycetales</taxon>
        <taxon>Wickerhamomycetaceae</taxon>
        <taxon>Wickerhamomyces</taxon>
    </lineage>
</organism>
<dbReference type="RefSeq" id="XP_019041900.1">
    <property type="nucleotide sequence ID" value="XM_019184063.1"/>
</dbReference>
<dbReference type="EMBL" id="KV454208">
    <property type="protein sequence ID" value="ODQ62693.1"/>
    <property type="molecule type" value="Genomic_DNA"/>
</dbReference>
<evidence type="ECO:0000256" key="1">
    <source>
        <dbReference type="SAM" id="MobiDB-lite"/>
    </source>
</evidence>
<gene>
    <name evidence="2" type="ORF">WICANDRAFT_66925</name>
</gene>
<sequence>MAPKTRYGASQPPPAAETEADETFYQESDPNIEHSEDEEEEEEIDDEDISNKDLIRMLLKERKEMMKMFSKHLSVKEKPASAPIPPPVIDPAVPTPTAAPFEFKPVPFTAEQIVVFKEIKKYFPLILAESEFSSMDDPFNRKTLSKIDADLIIHETFDSSGLIHKIQAIINNLEQQGIPSKNWSKGFLQHLEATFRNTILASIASNTVMGWSSIGPYDQYKLILYHLFASFNFKLYHHESLNQLSAIGLKKNEPLKPAMIKLLNKQ</sequence>
<proteinExistence type="predicted"/>
<name>A0A1E3PBA4_WICAA</name>
<reference evidence="2 3" key="1">
    <citation type="journal article" date="2016" name="Proc. Natl. Acad. Sci. U.S.A.">
        <title>Comparative genomics of biotechnologically important yeasts.</title>
        <authorList>
            <person name="Riley R."/>
            <person name="Haridas S."/>
            <person name="Wolfe K.H."/>
            <person name="Lopes M.R."/>
            <person name="Hittinger C.T."/>
            <person name="Goeker M."/>
            <person name="Salamov A.A."/>
            <person name="Wisecaver J.H."/>
            <person name="Long T.M."/>
            <person name="Calvey C.H."/>
            <person name="Aerts A.L."/>
            <person name="Barry K.W."/>
            <person name="Choi C."/>
            <person name="Clum A."/>
            <person name="Coughlan A.Y."/>
            <person name="Deshpande S."/>
            <person name="Douglass A.P."/>
            <person name="Hanson S.J."/>
            <person name="Klenk H.-P."/>
            <person name="LaButti K.M."/>
            <person name="Lapidus A."/>
            <person name="Lindquist E.A."/>
            <person name="Lipzen A.M."/>
            <person name="Meier-Kolthoff J.P."/>
            <person name="Ohm R.A."/>
            <person name="Otillar R.P."/>
            <person name="Pangilinan J.L."/>
            <person name="Peng Y."/>
            <person name="Rokas A."/>
            <person name="Rosa C.A."/>
            <person name="Scheuner C."/>
            <person name="Sibirny A.A."/>
            <person name="Slot J.C."/>
            <person name="Stielow J.B."/>
            <person name="Sun H."/>
            <person name="Kurtzman C.P."/>
            <person name="Blackwell M."/>
            <person name="Grigoriev I.V."/>
            <person name="Jeffries T.W."/>
        </authorList>
    </citation>
    <scope>NUCLEOTIDE SEQUENCE [LARGE SCALE GENOMIC DNA]</scope>
    <source>
        <strain evidence="3">ATCC 58044 / CBS 1984 / NCYC 433 / NRRL Y-366-8</strain>
    </source>
</reference>
<feature type="non-terminal residue" evidence="2">
    <location>
        <position position="266"/>
    </location>
</feature>
<dbReference type="GeneID" id="30201309"/>
<dbReference type="Proteomes" id="UP000094112">
    <property type="component" value="Unassembled WGS sequence"/>
</dbReference>
<evidence type="ECO:0000313" key="3">
    <source>
        <dbReference type="Proteomes" id="UP000094112"/>
    </source>
</evidence>
<feature type="compositionally biased region" description="Acidic residues" evidence="1">
    <location>
        <begin position="35"/>
        <end position="48"/>
    </location>
</feature>
<keyword evidence="3" id="KW-1185">Reference proteome</keyword>
<evidence type="ECO:0000313" key="2">
    <source>
        <dbReference type="EMBL" id="ODQ62693.1"/>
    </source>
</evidence>
<feature type="region of interest" description="Disordered" evidence="1">
    <location>
        <begin position="1"/>
        <end position="50"/>
    </location>
</feature>
<accession>A0A1E3PBA4</accession>